<evidence type="ECO:0000313" key="2">
    <source>
        <dbReference type="Proteomes" id="UP001234297"/>
    </source>
</evidence>
<gene>
    <name evidence="1" type="ORF">MRB53_005713</name>
</gene>
<name>A0ACC2ME68_PERAE</name>
<proteinExistence type="predicted"/>
<evidence type="ECO:0000313" key="1">
    <source>
        <dbReference type="EMBL" id="KAJ8643965.1"/>
    </source>
</evidence>
<organism evidence="1 2">
    <name type="scientific">Persea americana</name>
    <name type="common">Avocado</name>
    <dbReference type="NCBI Taxonomy" id="3435"/>
    <lineage>
        <taxon>Eukaryota</taxon>
        <taxon>Viridiplantae</taxon>
        <taxon>Streptophyta</taxon>
        <taxon>Embryophyta</taxon>
        <taxon>Tracheophyta</taxon>
        <taxon>Spermatophyta</taxon>
        <taxon>Magnoliopsida</taxon>
        <taxon>Magnoliidae</taxon>
        <taxon>Laurales</taxon>
        <taxon>Lauraceae</taxon>
        <taxon>Persea</taxon>
    </lineage>
</organism>
<protein>
    <submittedName>
        <fullName evidence="1">Uncharacterized protein</fullName>
    </submittedName>
</protein>
<dbReference type="EMBL" id="CM056810">
    <property type="protein sequence ID" value="KAJ8643965.1"/>
    <property type="molecule type" value="Genomic_DNA"/>
</dbReference>
<dbReference type="Proteomes" id="UP001234297">
    <property type="component" value="Chromosome 2"/>
</dbReference>
<sequence length="408" mass="44811">MVFCNSSTHLPCQKALYLFRSSITIIILSFFLPSSYSLYFNFPRFGPNTPNITNYGDAFLSNRAIELTENRRDVPVNGSTGRAIYSKPVHLWDSQTGRLTDFTTHFSFIMNSFNRSTSGDGLAFFLAANGSYIPPASAGGQIGLFSSDSSLNSMQNQLVAVEFDSYMNEWDPSADHIGINVNSIVSKANVTWRSSIKNGSRANAWVSYNSSTKNLSVFLTYAQNQDFGGNSSLYYLVDLREMLPDWINIGFSAATRTLSETHQILSWNFTSTLEEVTVGSEQPKKENNKRSTGLVVRMVVGGAVLIIGLSSLLWFGLRRSVRFTEDLDELPNAPKFTHNQLVLATNNFSEDGKLGEGSSPIPGPPSKMLKDMNFTPQLSDTIDATSSSSTDSSNSSATDSLHSGQTDI</sequence>
<reference evidence="1 2" key="1">
    <citation type="journal article" date="2022" name="Hortic Res">
        <title>A haplotype resolved chromosomal level avocado genome allows analysis of novel avocado genes.</title>
        <authorList>
            <person name="Nath O."/>
            <person name="Fletcher S.J."/>
            <person name="Hayward A."/>
            <person name="Shaw L.M."/>
            <person name="Masouleh A.K."/>
            <person name="Furtado A."/>
            <person name="Henry R.J."/>
            <person name="Mitter N."/>
        </authorList>
    </citation>
    <scope>NUCLEOTIDE SEQUENCE [LARGE SCALE GENOMIC DNA]</scope>
    <source>
        <strain evidence="2">cv. Hass</strain>
    </source>
</reference>
<accession>A0ACC2ME68</accession>
<comment type="caution">
    <text evidence="1">The sequence shown here is derived from an EMBL/GenBank/DDBJ whole genome shotgun (WGS) entry which is preliminary data.</text>
</comment>
<keyword evidence="2" id="KW-1185">Reference proteome</keyword>